<evidence type="ECO:0000256" key="7">
    <source>
        <dbReference type="ARBA" id="ARBA00023157"/>
    </source>
</evidence>
<sequence>MGVEGCTKCIKYLLFFFNFIFWLTGGVILGVALWLRHDPKISTLLGLEYDGNHAPSTFYISVHILIAVGAVMMVVGFLGCYGAIQESQCLLGTFFACLVILFACEVAAGIWGYMNRDTVTKEMKIFYDNAYDSAVNSNMQEKNNAATLVLKAFHETLSCCGKGTGTNLLTQLTDITGITNICPSNTFTSCHDRINELFHDKIYLIGIAALVVAVIMISRERFRALQDTYTRRCRTRAAQILKDPSHPGNKLFQLLQSGRRFLIFRARTERLKRSFYPQAIRALNTHTRPLTSSIID</sequence>
<comment type="similarity">
    <text evidence="2">Belongs to the tetraspanin (TM4SF) family.</text>
</comment>
<protein>
    <recommendedName>
        <fullName evidence="11">Tetraspanin</fullName>
    </recommendedName>
</protein>
<reference evidence="9" key="2">
    <citation type="submission" date="2025-08" db="UniProtKB">
        <authorList>
            <consortium name="Ensembl"/>
        </authorList>
    </citation>
    <scope>IDENTIFICATION</scope>
</reference>
<organism evidence="9 10">
    <name type="scientific">Astatotilapia calliptera</name>
    <name type="common">Eastern happy</name>
    <name type="synonym">Chromis callipterus</name>
    <dbReference type="NCBI Taxonomy" id="8154"/>
    <lineage>
        <taxon>Eukaryota</taxon>
        <taxon>Metazoa</taxon>
        <taxon>Chordata</taxon>
        <taxon>Craniata</taxon>
        <taxon>Vertebrata</taxon>
        <taxon>Euteleostomi</taxon>
        <taxon>Actinopterygii</taxon>
        <taxon>Neopterygii</taxon>
        <taxon>Teleostei</taxon>
        <taxon>Neoteleostei</taxon>
        <taxon>Acanthomorphata</taxon>
        <taxon>Ovalentaria</taxon>
        <taxon>Cichlomorphae</taxon>
        <taxon>Cichliformes</taxon>
        <taxon>Cichlidae</taxon>
        <taxon>African cichlids</taxon>
        <taxon>Pseudocrenilabrinae</taxon>
        <taxon>Haplochromini</taxon>
        <taxon>Astatotilapia</taxon>
    </lineage>
</organism>
<evidence type="ECO:0000256" key="6">
    <source>
        <dbReference type="ARBA" id="ARBA00023136"/>
    </source>
</evidence>
<keyword evidence="5 8" id="KW-1133">Transmembrane helix</keyword>
<reference evidence="9" key="3">
    <citation type="submission" date="2025-09" db="UniProtKB">
        <authorList>
            <consortium name="Ensembl"/>
        </authorList>
    </citation>
    <scope>IDENTIFICATION</scope>
</reference>
<dbReference type="PRINTS" id="PR00259">
    <property type="entry name" value="TMFOUR"/>
</dbReference>
<keyword evidence="7" id="KW-1015">Disulfide bond</keyword>
<dbReference type="Proteomes" id="UP000265100">
    <property type="component" value="Chromosome 1"/>
</dbReference>
<proteinExistence type="inferred from homology"/>
<evidence type="ECO:0000256" key="4">
    <source>
        <dbReference type="ARBA" id="ARBA00022692"/>
    </source>
</evidence>
<evidence type="ECO:0000256" key="8">
    <source>
        <dbReference type="SAM" id="Phobius"/>
    </source>
</evidence>
<dbReference type="InterPro" id="IPR018503">
    <property type="entry name" value="Tetraspanin_CS"/>
</dbReference>
<dbReference type="PROSITE" id="PS00421">
    <property type="entry name" value="TM4_1"/>
    <property type="match status" value="1"/>
</dbReference>
<comment type="subcellular location">
    <subcellularLocation>
        <location evidence="1">Cell membrane</location>
        <topology evidence="1">Multi-pass membrane protein</topology>
    </subcellularLocation>
</comment>
<reference evidence="9" key="1">
    <citation type="submission" date="2018-05" db="EMBL/GenBank/DDBJ databases">
        <authorList>
            <person name="Datahose"/>
        </authorList>
    </citation>
    <scope>NUCLEOTIDE SEQUENCE</scope>
</reference>
<keyword evidence="10" id="KW-1185">Reference proteome</keyword>
<name>A0A3P8N7W8_ASTCA</name>
<feature type="transmembrane region" description="Helical" evidence="8">
    <location>
        <begin position="12"/>
        <end position="36"/>
    </location>
</feature>
<dbReference type="AlphaFoldDB" id="A0A3P8N7W8"/>
<feature type="transmembrane region" description="Helical" evidence="8">
    <location>
        <begin position="202"/>
        <end position="222"/>
    </location>
</feature>
<dbReference type="PANTHER" id="PTHR19282:SF214">
    <property type="entry name" value="CD81 ANTIGEN"/>
    <property type="match status" value="1"/>
</dbReference>
<dbReference type="Pfam" id="PF00335">
    <property type="entry name" value="Tetraspanin"/>
    <property type="match status" value="1"/>
</dbReference>
<evidence type="ECO:0008006" key="11">
    <source>
        <dbReference type="Google" id="ProtNLM"/>
    </source>
</evidence>
<evidence type="ECO:0000256" key="2">
    <source>
        <dbReference type="ARBA" id="ARBA00006840"/>
    </source>
</evidence>
<feature type="transmembrane region" description="Helical" evidence="8">
    <location>
        <begin position="90"/>
        <end position="114"/>
    </location>
</feature>
<dbReference type="Bgee" id="ENSACLG00000000591">
    <property type="expression patterns" value="Expressed in spleen and 8 other cell types or tissues"/>
</dbReference>
<keyword evidence="6 8" id="KW-0472">Membrane</keyword>
<evidence type="ECO:0000256" key="3">
    <source>
        <dbReference type="ARBA" id="ARBA00022475"/>
    </source>
</evidence>
<dbReference type="Ensembl" id="ENSACLT00000000869.2">
    <property type="protein sequence ID" value="ENSACLP00000000849.2"/>
    <property type="gene ID" value="ENSACLG00000000591.2"/>
</dbReference>
<dbReference type="GO" id="GO:0005886">
    <property type="term" value="C:plasma membrane"/>
    <property type="evidence" value="ECO:0007669"/>
    <property type="project" value="UniProtKB-SubCell"/>
</dbReference>
<keyword evidence="3" id="KW-1003">Cell membrane</keyword>
<dbReference type="PANTHER" id="PTHR19282">
    <property type="entry name" value="TETRASPANIN"/>
    <property type="match status" value="1"/>
</dbReference>
<evidence type="ECO:0000256" key="1">
    <source>
        <dbReference type="ARBA" id="ARBA00004651"/>
    </source>
</evidence>
<evidence type="ECO:0000313" key="10">
    <source>
        <dbReference type="Proteomes" id="UP000265100"/>
    </source>
</evidence>
<feature type="transmembrane region" description="Helical" evidence="8">
    <location>
        <begin position="56"/>
        <end position="78"/>
    </location>
</feature>
<evidence type="ECO:0000313" key="9">
    <source>
        <dbReference type="Ensembl" id="ENSACLP00000000849.2"/>
    </source>
</evidence>
<accession>A0A3P8N7W8</accession>
<dbReference type="GeneTree" id="ENSGT00940000158805"/>
<keyword evidence="4 8" id="KW-0812">Transmembrane</keyword>
<dbReference type="SUPFAM" id="SSF48652">
    <property type="entry name" value="Tetraspanin"/>
    <property type="match status" value="1"/>
</dbReference>
<dbReference type="InterPro" id="IPR018499">
    <property type="entry name" value="Tetraspanin/Peripherin"/>
</dbReference>
<dbReference type="InterPro" id="IPR008952">
    <property type="entry name" value="Tetraspanin_EC2_sf"/>
</dbReference>
<evidence type="ECO:0000256" key="5">
    <source>
        <dbReference type="ARBA" id="ARBA00022989"/>
    </source>
</evidence>
<dbReference type="Gene3D" id="1.10.1450.10">
    <property type="entry name" value="Tetraspanin"/>
    <property type="match status" value="1"/>
</dbReference>